<dbReference type="PANTHER" id="PTHR33798:SF5">
    <property type="entry name" value="FLAVIN REDUCTASE LIKE DOMAIN-CONTAINING PROTEIN"/>
    <property type="match status" value="1"/>
</dbReference>
<evidence type="ECO:0000256" key="3">
    <source>
        <dbReference type="ARBA" id="ARBA00022643"/>
    </source>
</evidence>
<dbReference type="SUPFAM" id="SSF50475">
    <property type="entry name" value="FMN-binding split barrel"/>
    <property type="match status" value="1"/>
</dbReference>
<dbReference type="SMART" id="SM00903">
    <property type="entry name" value="Flavin_Reduct"/>
    <property type="match status" value="1"/>
</dbReference>
<feature type="domain" description="Flavin reductase like" evidence="5">
    <location>
        <begin position="22"/>
        <end position="171"/>
    </location>
</feature>
<comment type="similarity">
    <text evidence="4">Belongs to the flavoredoxin family.</text>
</comment>
<dbReference type="InterPro" id="IPR012349">
    <property type="entry name" value="Split_barrel_FMN-bd"/>
</dbReference>
<comment type="cofactor">
    <cofactor evidence="1">
        <name>FMN</name>
        <dbReference type="ChEBI" id="CHEBI:58210"/>
    </cofactor>
</comment>
<dbReference type="Gene3D" id="2.30.110.10">
    <property type="entry name" value="Electron Transport, Fmn-binding Protein, Chain A"/>
    <property type="match status" value="1"/>
</dbReference>
<dbReference type="Proteomes" id="UP001059950">
    <property type="component" value="Chromosome"/>
</dbReference>
<protein>
    <submittedName>
        <fullName evidence="6">Flavin reductase family protein</fullName>
    </submittedName>
</protein>
<gene>
    <name evidence="6" type="ORF">KDX31_10560</name>
</gene>
<evidence type="ECO:0000313" key="6">
    <source>
        <dbReference type="EMBL" id="UTW01819.1"/>
    </source>
</evidence>
<dbReference type="PANTHER" id="PTHR33798">
    <property type="entry name" value="FLAVOPROTEIN OXYGENASE"/>
    <property type="match status" value="1"/>
</dbReference>
<dbReference type="EMBL" id="CP073344">
    <property type="protein sequence ID" value="UTW01819.1"/>
    <property type="molecule type" value="Genomic_DNA"/>
</dbReference>
<dbReference type="Pfam" id="PF01613">
    <property type="entry name" value="Flavin_Reduct"/>
    <property type="match status" value="1"/>
</dbReference>
<organism evidence="6 7">
    <name type="scientific">Amphritea atlantica</name>
    <dbReference type="NCBI Taxonomy" id="355243"/>
    <lineage>
        <taxon>Bacteria</taxon>
        <taxon>Pseudomonadati</taxon>
        <taxon>Pseudomonadota</taxon>
        <taxon>Gammaproteobacteria</taxon>
        <taxon>Oceanospirillales</taxon>
        <taxon>Oceanospirillaceae</taxon>
        <taxon>Amphritea</taxon>
    </lineage>
</organism>
<evidence type="ECO:0000256" key="1">
    <source>
        <dbReference type="ARBA" id="ARBA00001917"/>
    </source>
</evidence>
<evidence type="ECO:0000256" key="2">
    <source>
        <dbReference type="ARBA" id="ARBA00022630"/>
    </source>
</evidence>
<keyword evidence="7" id="KW-1185">Reference proteome</keyword>
<keyword evidence="2" id="KW-0285">Flavoprotein</keyword>
<evidence type="ECO:0000313" key="7">
    <source>
        <dbReference type="Proteomes" id="UP001059950"/>
    </source>
</evidence>
<sequence>MDITFDTISPSEAYFALTQTVMPRPVAWVLSEHQNAEYNLAPFSFFSVVCSDPPIIMISVGHKPDGSLKDTYRNIVERKNFVVHLAHSGQAQKMTQTAKTLPEGVSEVREAEIALTPFNNSPLPRVDGCRVAMDCELYETREIGNSPQFLIFGRVRNMFIDDSIVSVSDTGRLNVDARLLDPLGRLGGADYLSFGDIISVPREP</sequence>
<evidence type="ECO:0000256" key="4">
    <source>
        <dbReference type="ARBA" id="ARBA00038054"/>
    </source>
</evidence>
<reference evidence="6" key="1">
    <citation type="submission" date="2021-04" db="EMBL/GenBank/DDBJ databases">
        <title>Oceanospirillales bacteria with DddD are important DMSP degraders in coastal seawater.</title>
        <authorList>
            <person name="Liu J."/>
        </authorList>
    </citation>
    <scope>NUCLEOTIDE SEQUENCE</scope>
    <source>
        <strain evidence="6">GY6</strain>
    </source>
</reference>
<keyword evidence="3" id="KW-0288">FMN</keyword>
<proteinExistence type="inferred from homology"/>
<evidence type="ECO:0000259" key="5">
    <source>
        <dbReference type="SMART" id="SM00903"/>
    </source>
</evidence>
<name>A0ABY5GR36_9GAMM</name>
<dbReference type="InterPro" id="IPR002563">
    <property type="entry name" value="Flavin_Rdtase-like_dom"/>
</dbReference>
<accession>A0ABY5GR36</accession>